<reference evidence="1 2" key="1">
    <citation type="submission" date="2015-08" db="EMBL/GenBank/DDBJ databases">
        <authorList>
            <person name="Babu N.S."/>
            <person name="Beckwith C.J."/>
            <person name="Beseler K.G."/>
            <person name="Brison A."/>
            <person name="Carone J.V."/>
            <person name="Caskin T.P."/>
            <person name="Diamond M."/>
            <person name="Durham M.E."/>
            <person name="Foxe J.M."/>
            <person name="Go M."/>
            <person name="Henderson B.A."/>
            <person name="Jones I.B."/>
            <person name="McGettigan J.A."/>
            <person name="Micheletti S.J."/>
            <person name="Nasrallah M.E."/>
            <person name="Ortiz D."/>
            <person name="Piller C.R."/>
            <person name="Privatt S.R."/>
            <person name="Schneider S.L."/>
            <person name="Sharp S."/>
            <person name="Smith T.C."/>
            <person name="Stanton J.D."/>
            <person name="Ullery H.E."/>
            <person name="Wilson R.J."/>
            <person name="Serrano M.G."/>
            <person name="Buck G."/>
            <person name="Lee V."/>
            <person name="Wang Y."/>
            <person name="Carvalho R."/>
            <person name="Voegtly L."/>
            <person name="Shi R."/>
            <person name="Duckworth R."/>
            <person name="Johnson A."/>
            <person name="Loviza R."/>
            <person name="Walstead R."/>
            <person name="Shah Z."/>
            <person name="Kiflezghi M."/>
            <person name="Wade K."/>
            <person name="Ball S.L."/>
            <person name="Bradley K.W."/>
            <person name="Asai D.J."/>
            <person name="Bowman C.A."/>
            <person name="Russell D.A."/>
            <person name="Pope W.H."/>
            <person name="Jacobs-Sera D."/>
            <person name="Hendrix R.W."/>
            <person name="Hatfull G.F."/>
        </authorList>
    </citation>
    <scope>NUCLEOTIDE SEQUENCE [LARGE SCALE GENOMIC DNA]</scope>
    <source>
        <strain evidence="1 2">DSM 27648</strain>
    </source>
</reference>
<dbReference type="EMBL" id="CP012333">
    <property type="protein sequence ID" value="AKU98168.1"/>
    <property type="molecule type" value="Genomic_DNA"/>
</dbReference>
<name>A0A0K1PXC1_9BACT</name>
<dbReference type="KEGG" id="llu:AKJ09_04832"/>
<accession>A0A0K1PXC1</accession>
<evidence type="ECO:0000313" key="1">
    <source>
        <dbReference type="EMBL" id="AKU98168.1"/>
    </source>
</evidence>
<dbReference type="AlphaFoldDB" id="A0A0K1PXC1"/>
<proteinExistence type="predicted"/>
<sequence length="182" mass="19519">MANRERTMGVRMPRWARWVVGAALLLAGLPASAGSAQRRSAAKALLAGEAIGGVRMGMTPLRVIAQLGKPSRVWKRNVEHDGSVTIRWWWEGHAAEMLFCGASVKTVSVCGLEIVRPSRLTTSKGIGIGSTLRDLDAAYGAGHDPRPEDNGMYVVGEEGGLAFDVGFDKTVDAIYWGRDTGP</sequence>
<gene>
    <name evidence="1" type="ORF">AKJ09_04832</name>
</gene>
<keyword evidence="2" id="KW-1185">Reference proteome</keyword>
<dbReference type="Proteomes" id="UP000064967">
    <property type="component" value="Chromosome"/>
</dbReference>
<protein>
    <submittedName>
        <fullName evidence="1">Uncharacterized protein</fullName>
    </submittedName>
</protein>
<organism evidence="1 2">
    <name type="scientific">Labilithrix luteola</name>
    <dbReference type="NCBI Taxonomy" id="1391654"/>
    <lineage>
        <taxon>Bacteria</taxon>
        <taxon>Pseudomonadati</taxon>
        <taxon>Myxococcota</taxon>
        <taxon>Polyangia</taxon>
        <taxon>Polyangiales</taxon>
        <taxon>Labilitrichaceae</taxon>
        <taxon>Labilithrix</taxon>
    </lineage>
</organism>
<evidence type="ECO:0000313" key="2">
    <source>
        <dbReference type="Proteomes" id="UP000064967"/>
    </source>
</evidence>